<evidence type="ECO:0000313" key="9">
    <source>
        <dbReference type="Proteomes" id="UP000831787"/>
    </source>
</evidence>
<evidence type="ECO:0000256" key="5">
    <source>
        <dbReference type="ARBA" id="ARBA00023239"/>
    </source>
</evidence>
<dbReference type="InterPro" id="IPR008286">
    <property type="entry name" value="Prn/Lys/Arg_de-COase_C"/>
</dbReference>
<keyword evidence="9" id="KW-1185">Reference proteome</keyword>
<dbReference type="InterPro" id="IPR052357">
    <property type="entry name" value="Orn_Lys_Arg_decarboxylase-I"/>
</dbReference>
<sequence length="472" mass="53218">MDQQDTPLYDALMNQKKKNPLSFHVPGHKYGKVFPHKGKEDFRSILQLDATEIAGLDDLHHPEGAIADAQRLTSQLFNSHESYFLVNGSTSGNISMVLSVCEPGDKIIVQRNSHKSVLHGLELAGAQPVFLTPDFDEETSRYSDMSCASIQSALEEYPEAKAVVLTYPDYFGRTFDMKSIIHTCHRYQIPVLVDEAHGVHFSRSSLFPPSSLDLGADLVVQSAHKLAPAMTMGSYLHVKSDWIHIPKLEHYLQVIQSSSPSYPIMASLDLARYYLAHYQTAHLKEYIYQIREVFQSCKAWKILSLTAQDDPLKIVMEPAAALNGYETAEAFEREGIYPELATHNQVLFVLGMENYLEDQEFKKKVHRVNSQLKNMTESATIEKVHVEFPKMQTLDKTYLTMRTMSFEFKSWQEAVGKIAAVSVIPYPPGIPYLLKGEVITSNHRKTIAALMKSGAKFQNKNIAEGIQVFKGE</sequence>
<dbReference type="Gene3D" id="3.90.105.10">
    <property type="entry name" value="Molybdopterin biosynthesis moea protein, domain 2"/>
    <property type="match status" value="1"/>
</dbReference>
<dbReference type="GO" id="GO:0008483">
    <property type="term" value="F:transaminase activity"/>
    <property type="evidence" value="ECO:0007669"/>
    <property type="project" value="UniProtKB-KW"/>
</dbReference>
<evidence type="ECO:0000256" key="1">
    <source>
        <dbReference type="ARBA" id="ARBA00001933"/>
    </source>
</evidence>
<feature type="domain" description="Orn/Lys/Arg decarboxylases family 1 pyridoxal-P attachment site" evidence="6">
    <location>
        <begin position="6"/>
        <end position="289"/>
    </location>
</feature>
<dbReference type="PANTHER" id="PTHR43277">
    <property type="entry name" value="ARGININE DECARBOXYLASE"/>
    <property type="match status" value="1"/>
</dbReference>
<dbReference type="SUPFAM" id="SSF55904">
    <property type="entry name" value="Ornithine decarboxylase C-terminal domain"/>
    <property type="match status" value="1"/>
</dbReference>
<comment type="cofactor">
    <cofactor evidence="1">
        <name>pyridoxal 5'-phosphate</name>
        <dbReference type="ChEBI" id="CHEBI:597326"/>
    </cofactor>
</comment>
<organism evidence="8 9">
    <name type="scientific">Halobacillus salinarum</name>
    <dbReference type="NCBI Taxonomy" id="2932257"/>
    <lineage>
        <taxon>Bacteria</taxon>
        <taxon>Bacillati</taxon>
        <taxon>Bacillota</taxon>
        <taxon>Bacilli</taxon>
        <taxon>Bacillales</taxon>
        <taxon>Bacillaceae</taxon>
        <taxon>Halobacillus</taxon>
    </lineage>
</organism>
<evidence type="ECO:0000259" key="6">
    <source>
        <dbReference type="Pfam" id="PF01276"/>
    </source>
</evidence>
<dbReference type="EMBL" id="CP095073">
    <property type="protein sequence ID" value="UOQ44695.1"/>
    <property type="molecule type" value="Genomic_DNA"/>
</dbReference>
<evidence type="ECO:0000256" key="3">
    <source>
        <dbReference type="ARBA" id="ARBA00022793"/>
    </source>
</evidence>
<comment type="similarity">
    <text evidence="2">Belongs to the Orn/Lys/Arg decarboxylase class-I family.</text>
</comment>
<keyword evidence="8" id="KW-0032">Aminotransferase</keyword>
<keyword evidence="4" id="KW-0663">Pyridoxal phosphate</keyword>
<reference evidence="8 9" key="1">
    <citation type="submission" date="2022-04" db="EMBL/GenBank/DDBJ databases">
        <title>Halobacillus sp. isolated from saltern.</title>
        <authorList>
            <person name="Won M."/>
            <person name="Lee C.-M."/>
            <person name="Woen H.-Y."/>
            <person name="Kwon S.-W."/>
        </authorList>
    </citation>
    <scope>NUCLEOTIDE SEQUENCE [LARGE SCALE GENOMIC DNA]</scope>
    <source>
        <strain evidence="8 9">SSBR10-3</strain>
    </source>
</reference>
<keyword evidence="8" id="KW-0808">Transferase</keyword>
<name>A0ABY4EJN9_9BACI</name>
<dbReference type="InterPro" id="IPR000310">
    <property type="entry name" value="Orn/Lys/Arg_deCO2ase_major_dom"/>
</dbReference>
<dbReference type="Gene3D" id="3.40.640.10">
    <property type="entry name" value="Type I PLP-dependent aspartate aminotransferase-like (Major domain)"/>
    <property type="match status" value="1"/>
</dbReference>
<dbReference type="Proteomes" id="UP000831787">
    <property type="component" value="Chromosome"/>
</dbReference>
<dbReference type="RefSeq" id="WP_244710859.1">
    <property type="nucleotide sequence ID" value="NZ_CP095073.1"/>
</dbReference>
<evidence type="ECO:0000313" key="8">
    <source>
        <dbReference type="EMBL" id="UOQ44695.1"/>
    </source>
</evidence>
<dbReference type="PANTHER" id="PTHR43277:SF3">
    <property type="entry name" value="DECARBOXYLASE, PUTATIVE-RELATED"/>
    <property type="match status" value="1"/>
</dbReference>
<dbReference type="Pfam" id="PF03711">
    <property type="entry name" value="OKR_DC_1_C"/>
    <property type="match status" value="1"/>
</dbReference>
<evidence type="ECO:0000256" key="2">
    <source>
        <dbReference type="ARBA" id="ARBA00010671"/>
    </source>
</evidence>
<accession>A0ABY4EJN9</accession>
<feature type="domain" description="Orn/Lys/Arg decarboxylase C-terminal" evidence="7">
    <location>
        <begin position="378"/>
        <end position="457"/>
    </location>
</feature>
<evidence type="ECO:0000256" key="4">
    <source>
        <dbReference type="ARBA" id="ARBA00022898"/>
    </source>
</evidence>
<dbReference type="InterPro" id="IPR015424">
    <property type="entry name" value="PyrdxlP-dep_Trfase"/>
</dbReference>
<keyword evidence="5" id="KW-0456">Lyase</keyword>
<proteinExistence type="inferred from homology"/>
<evidence type="ECO:0000259" key="7">
    <source>
        <dbReference type="Pfam" id="PF03711"/>
    </source>
</evidence>
<gene>
    <name evidence="8" type="ORF">MUN89_01640</name>
</gene>
<protein>
    <submittedName>
        <fullName evidence="8">Aminotransferase class I/II-fold pyridoxal phosphate-dependent enzyme</fullName>
    </submittedName>
</protein>
<keyword evidence="3" id="KW-0210">Decarboxylase</keyword>
<dbReference type="SUPFAM" id="SSF53383">
    <property type="entry name" value="PLP-dependent transferases"/>
    <property type="match status" value="1"/>
</dbReference>
<dbReference type="InterPro" id="IPR036633">
    <property type="entry name" value="Prn/Lys/Arg_de-COase_C_sf"/>
</dbReference>
<dbReference type="Pfam" id="PF01276">
    <property type="entry name" value="OKR_DC_1"/>
    <property type="match status" value="1"/>
</dbReference>
<dbReference type="InterPro" id="IPR015421">
    <property type="entry name" value="PyrdxlP-dep_Trfase_major"/>
</dbReference>